<gene>
    <name evidence="1" type="ORF">J0X19_21345</name>
</gene>
<proteinExistence type="predicted"/>
<protein>
    <submittedName>
        <fullName evidence="1">Uncharacterized protein</fullName>
    </submittedName>
</protein>
<keyword evidence="2" id="KW-1185">Reference proteome</keyword>
<dbReference type="RefSeq" id="WP_206986439.1">
    <property type="nucleotide sequence ID" value="NZ_JAFLQZ010000019.1"/>
</dbReference>
<name>A0A939JCT2_9BACT</name>
<sequence>MLLPLAPFPARFRPTVLRSALVPLVTLSLLLGSCRGKGDEAADVHQPGVLLNK</sequence>
<reference evidence="1" key="1">
    <citation type="submission" date="2021-03" db="EMBL/GenBank/DDBJ databases">
        <authorList>
            <person name="Kim M.K."/>
        </authorList>
    </citation>
    <scope>NUCLEOTIDE SEQUENCE</scope>
    <source>
        <strain evidence="1">BT186</strain>
    </source>
</reference>
<dbReference type="EMBL" id="JAFLQZ010000019">
    <property type="protein sequence ID" value="MBO0360521.1"/>
    <property type="molecule type" value="Genomic_DNA"/>
</dbReference>
<dbReference type="AlphaFoldDB" id="A0A939JCT2"/>
<comment type="caution">
    <text evidence="1">The sequence shown here is derived from an EMBL/GenBank/DDBJ whole genome shotgun (WGS) entry which is preliminary data.</text>
</comment>
<evidence type="ECO:0000313" key="2">
    <source>
        <dbReference type="Proteomes" id="UP000664144"/>
    </source>
</evidence>
<evidence type="ECO:0000313" key="1">
    <source>
        <dbReference type="EMBL" id="MBO0360521.1"/>
    </source>
</evidence>
<dbReference type="Proteomes" id="UP000664144">
    <property type="component" value="Unassembled WGS sequence"/>
</dbReference>
<accession>A0A939JCT2</accession>
<organism evidence="1 2">
    <name type="scientific">Hymenobacter telluris</name>
    <dbReference type="NCBI Taxonomy" id="2816474"/>
    <lineage>
        <taxon>Bacteria</taxon>
        <taxon>Pseudomonadati</taxon>
        <taxon>Bacteroidota</taxon>
        <taxon>Cytophagia</taxon>
        <taxon>Cytophagales</taxon>
        <taxon>Hymenobacteraceae</taxon>
        <taxon>Hymenobacter</taxon>
    </lineage>
</organism>